<feature type="transmembrane region" description="Helical" evidence="1">
    <location>
        <begin position="574"/>
        <end position="591"/>
    </location>
</feature>
<dbReference type="SUPFAM" id="SSF49464">
    <property type="entry name" value="Carboxypeptidase regulatory domain-like"/>
    <property type="match status" value="2"/>
</dbReference>
<evidence type="ECO:0000313" key="4">
    <source>
        <dbReference type="Proteomes" id="UP000233417"/>
    </source>
</evidence>
<evidence type="ECO:0000256" key="1">
    <source>
        <dbReference type="SAM" id="Phobius"/>
    </source>
</evidence>
<keyword evidence="1" id="KW-0472">Membrane</keyword>
<dbReference type="Pfam" id="PF13620">
    <property type="entry name" value="CarboxypepD_reg"/>
    <property type="match status" value="1"/>
</dbReference>
<feature type="transmembrane region" description="Helical" evidence="1">
    <location>
        <begin position="397"/>
        <end position="420"/>
    </location>
</feature>
<dbReference type="AlphaFoldDB" id="A0A2N2F399"/>
<dbReference type="SUPFAM" id="SSF49373">
    <property type="entry name" value="Invasin/intimin cell-adhesion fragments"/>
    <property type="match status" value="1"/>
</dbReference>
<keyword evidence="1" id="KW-1133">Transmembrane helix</keyword>
<dbReference type="CDD" id="cd00063">
    <property type="entry name" value="FN3"/>
    <property type="match status" value="1"/>
</dbReference>
<feature type="transmembrane region" description="Helical" evidence="1">
    <location>
        <begin position="547"/>
        <end position="568"/>
    </location>
</feature>
<reference evidence="3 4" key="1">
    <citation type="journal article" date="2017" name="ISME J.">
        <title>Potential for microbial H2 and metal transformations associated with novel bacteria and archaea in deep terrestrial subsurface sediments.</title>
        <authorList>
            <person name="Hernsdorf A.W."/>
            <person name="Amano Y."/>
            <person name="Miyakawa K."/>
            <person name="Ise K."/>
            <person name="Suzuki Y."/>
            <person name="Anantharaman K."/>
            <person name="Probst A."/>
            <person name="Burstein D."/>
            <person name="Thomas B.C."/>
            <person name="Banfield J.F."/>
        </authorList>
    </citation>
    <scope>NUCLEOTIDE SEQUENCE [LARGE SCALE GENOMIC DNA]</scope>
    <source>
        <strain evidence="3">HGW-Dojkabacteria-1</strain>
    </source>
</reference>
<evidence type="ECO:0000313" key="3">
    <source>
        <dbReference type="EMBL" id="PKN02659.1"/>
    </source>
</evidence>
<protein>
    <recommendedName>
        <fullName evidence="2">Fibronectin type-III domain-containing protein</fullName>
    </recommendedName>
</protein>
<dbReference type="PROSITE" id="PS50853">
    <property type="entry name" value="FN3"/>
    <property type="match status" value="1"/>
</dbReference>
<feature type="domain" description="Fibronectin type-III" evidence="2">
    <location>
        <begin position="139"/>
        <end position="232"/>
    </location>
</feature>
<comment type="caution">
    <text evidence="3">The sequence shown here is derived from an EMBL/GenBank/DDBJ whole genome shotgun (WGS) entry which is preliminary data.</text>
</comment>
<evidence type="ECO:0000259" key="2">
    <source>
        <dbReference type="PROSITE" id="PS50853"/>
    </source>
</evidence>
<sequence length="687" mass="76827">MRIKTAILQFCLLVSLFLFVPNIYAQLQEDVVVTANINVDFYSTVNVNPSTVEIFQPSIVEIRVLNPNGQGIPGRQIVIVAPGLNITQPITLTDATGRTTGSVSSGTAGTYTVCAKDTTFGYDIDIQNCKTLYVIPVPVPSMLPEPQYTKGLTNTVLWQSLGTAYRYNVQVSEFSNFSVIKQESGVINATSFEFTNLENGKMYFYRVRAQNLFGGIGGWSNSVYSVQDAQNPSISILDIGGVGENTTNNWSSSFTITMLFRVTDNLQLASTQFICLNSQGNSYPCTNSSNQEGDIFTVNIRLGDLERISGTFLRQRYEFCVEAVDGATNVQRLCNIYIDIPPGEEVVEPPVVPPIIKRVEKVIEDINVILDDTVGKLDPKDLDRVTTTTSVVTATSAIAIAAGGLGSLPYFLLQLFLNLLSLLGFRKGAKPVGFVYDSVTKEPISQAIVRIFNEESRIVWSDVTDGKGYFTARLKDGKYKIVVRAPRYIYPSTVVFGKEDYPVTNVYHGEEFVVSSETEINFAIPLDPMETSKLRLRLEGFWTRVRFIVNILHVLLFLAGITLAFYTYYNSPSVLSLVVLLLFVPTFFFILRNIFLHRDRYGFVLDKAKNRLEGVVIGLRESEFDKIVAKRVTDVRGRYRFLADEGRYYIEILDTGYKVESIKGGNEVYVKKEMLVTRDIVLTRLSK</sequence>
<dbReference type="InterPro" id="IPR003961">
    <property type="entry name" value="FN3_dom"/>
</dbReference>
<dbReference type="EMBL" id="PHAO01000001">
    <property type="protein sequence ID" value="PKN02659.1"/>
    <property type="molecule type" value="Genomic_DNA"/>
</dbReference>
<dbReference type="InterPro" id="IPR008969">
    <property type="entry name" value="CarboxyPept-like_regulatory"/>
</dbReference>
<proteinExistence type="predicted"/>
<keyword evidence="1" id="KW-0812">Transmembrane</keyword>
<dbReference type="InterPro" id="IPR013783">
    <property type="entry name" value="Ig-like_fold"/>
</dbReference>
<dbReference type="Gene3D" id="2.60.40.10">
    <property type="entry name" value="Immunoglobulins"/>
    <property type="match status" value="1"/>
</dbReference>
<accession>A0A2N2F399</accession>
<dbReference type="InterPro" id="IPR036116">
    <property type="entry name" value="FN3_sf"/>
</dbReference>
<name>A0A2N2F399_9BACT</name>
<dbReference type="Gene3D" id="2.60.40.1120">
    <property type="entry name" value="Carboxypeptidase-like, regulatory domain"/>
    <property type="match status" value="1"/>
</dbReference>
<dbReference type="SUPFAM" id="SSF49265">
    <property type="entry name" value="Fibronectin type III"/>
    <property type="match status" value="1"/>
</dbReference>
<dbReference type="InterPro" id="IPR008964">
    <property type="entry name" value="Invasin/intimin_cell_adhesion"/>
</dbReference>
<dbReference type="Proteomes" id="UP000233417">
    <property type="component" value="Unassembled WGS sequence"/>
</dbReference>
<gene>
    <name evidence="3" type="ORF">CVU76_01305</name>
</gene>
<organism evidence="3 4">
    <name type="scientific">Candidatus Dojkabacteria bacterium HGW-Dojkabacteria-1</name>
    <dbReference type="NCBI Taxonomy" id="2013761"/>
    <lineage>
        <taxon>Bacteria</taxon>
        <taxon>Candidatus Dojkabacteria</taxon>
    </lineage>
</organism>